<evidence type="ECO:0000313" key="5">
    <source>
        <dbReference type="Proteomes" id="UP001056012"/>
    </source>
</evidence>
<evidence type="ECO:0000259" key="3">
    <source>
        <dbReference type="Pfam" id="PF22893"/>
    </source>
</evidence>
<feature type="compositionally biased region" description="Acidic residues" evidence="2">
    <location>
        <begin position="403"/>
        <end position="413"/>
    </location>
</feature>
<feature type="compositionally biased region" description="Polar residues" evidence="2">
    <location>
        <begin position="548"/>
        <end position="567"/>
    </location>
</feature>
<sequence>MPAPAFGFSVGDFVAGIKLVKDLIDSLDEAAGAGPVYRRLIAELRSLERALNEVNNLRVHTSQACQKVALEQAASQCQDCIETFLRENNKFQATLSVQSTASRWRANLHKFQWAVCKQDAVCKFRAEIAGHVLTINTLLATIQLASTTLQAETAQAQYDAAKQRHQEGNETRSLVKRNNELLNTQADLILTISRTIATCATQQETQDLQSIMLKVLSTNIKIYEIVLDMQKAVPTQIPPQIDRQQPIFFEDAHGRVAPFHIEFINSLEAFQAVMEVRFRHVPGLKKIKRNEYLIQEHGSRRKLNLQAPWESVFLPGRKVVMSMIFQTPQTSMSSCPGCQTENEAPTNESQNEVQCLNPDCRIWYQRISEVDENPDTPSPRRGKQCRSDGMNRRVKRARRSYEEDMSDDSDDEDPVHHFRRVQIIHKRQRKLPNSPTRVFAFSHYHPAVSRSTNPPPHGYIPPLGSFQAPPRPHSYVPPPLGNFPAPLPPPLNISSQPRLNIPQYLRTSTLLASTIPPPPPPPFTQPPRTFTSQAALPPVYSPLHQAAIPSQNSSYDQPASSGAPQEQSSEHPTEVGQRPRRPYRSYHAPGTQFRTYRSQGTG</sequence>
<keyword evidence="1" id="KW-0175">Coiled coil</keyword>
<dbReference type="OrthoDB" id="3045089at2759"/>
<evidence type="ECO:0000313" key="4">
    <source>
        <dbReference type="EMBL" id="USP81718.1"/>
    </source>
</evidence>
<name>A0A9Q8ZJA0_CURCL</name>
<feature type="compositionally biased region" description="Pro residues" evidence="2">
    <location>
        <begin position="515"/>
        <end position="525"/>
    </location>
</feature>
<dbReference type="InterPro" id="IPR054464">
    <property type="entry name" value="ULD_fung"/>
</dbReference>
<dbReference type="Pfam" id="PF22893">
    <property type="entry name" value="ULD_2"/>
    <property type="match status" value="1"/>
</dbReference>
<feature type="domain" description="Ubiquitin-like" evidence="3">
    <location>
        <begin position="243"/>
        <end position="326"/>
    </location>
</feature>
<dbReference type="VEuPathDB" id="FungiDB:yc1106_08992"/>
<evidence type="ECO:0000256" key="1">
    <source>
        <dbReference type="SAM" id="Coils"/>
    </source>
</evidence>
<organism evidence="4 5">
    <name type="scientific">Curvularia clavata</name>
    <dbReference type="NCBI Taxonomy" id="95742"/>
    <lineage>
        <taxon>Eukaryota</taxon>
        <taxon>Fungi</taxon>
        <taxon>Dikarya</taxon>
        <taxon>Ascomycota</taxon>
        <taxon>Pezizomycotina</taxon>
        <taxon>Dothideomycetes</taxon>
        <taxon>Pleosporomycetidae</taxon>
        <taxon>Pleosporales</taxon>
        <taxon>Pleosporineae</taxon>
        <taxon>Pleosporaceae</taxon>
        <taxon>Curvularia</taxon>
    </lineage>
</organism>
<dbReference type="PANTHER" id="PTHR38886:SF1">
    <property type="entry name" value="NACHT-NTPASE AND P-LOOP NTPASES N-TERMINAL DOMAIN-CONTAINING PROTEIN"/>
    <property type="match status" value="1"/>
</dbReference>
<protein>
    <recommendedName>
        <fullName evidence="3">Ubiquitin-like domain-containing protein</fullName>
    </recommendedName>
</protein>
<evidence type="ECO:0000256" key="2">
    <source>
        <dbReference type="SAM" id="MobiDB-lite"/>
    </source>
</evidence>
<keyword evidence="5" id="KW-1185">Reference proteome</keyword>
<feature type="coiled-coil region" evidence="1">
    <location>
        <begin position="144"/>
        <end position="171"/>
    </location>
</feature>
<dbReference type="AlphaFoldDB" id="A0A9Q8ZJA0"/>
<dbReference type="PANTHER" id="PTHR38886">
    <property type="entry name" value="SESA DOMAIN-CONTAINING PROTEIN"/>
    <property type="match status" value="1"/>
</dbReference>
<feature type="region of interest" description="Disordered" evidence="2">
    <location>
        <begin position="511"/>
        <end position="602"/>
    </location>
</feature>
<feature type="compositionally biased region" description="Polar residues" evidence="2">
    <location>
        <begin position="592"/>
        <end position="602"/>
    </location>
</feature>
<dbReference type="Proteomes" id="UP001056012">
    <property type="component" value="Chromosome 7"/>
</dbReference>
<feature type="region of interest" description="Disordered" evidence="2">
    <location>
        <begin position="371"/>
        <end position="413"/>
    </location>
</feature>
<dbReference type="EMBL" id="CP089280">
    <property type="protein sequence ID" value="USP81718.1"/>
    <property type="molecule type" value="Genomic_DNA"/>
</dbReference>
<gene>
    <name evidence="4" type="ORF">yc1106_08992</name>
</gene>
<accession>A0A9Q8ZJA0</accession>
<proteinExistence type="predicted"/>
<reference evidence="4" key="1">
    <citation type="submission" date="2021-12" db="EMBL/GenBank/DDBJ databases">
        <title>Curvularia clavata genome.</title>
        <authorList>
            <person name="Cao Y."/>
        </authorList>
    </citation>
    <scope>NUCLEOTIDE SEQUENCE</scope>
    <source>
        <strain evidence="4">Yc1106</strain>
    </source>
</reference>